<accession>A0A5N3S327</accession>
<gene>
    <name evidence="1" type="ORF">F2Z80_19115</name>
</gene>
<protein>
    <submittedName>
        <fullName evidence="1">Uncharacterized protein</fullName>
    </submittedName>
</protein>
<sequence>MLLREFKHHFERGDLDEAIGVLSPEKSGYYLLVKSRKWGVQSFLESGKAAKPRVFKTQYALMNAAQSIGFQCSDIHIHAL</sequence>
<reference evidence="1 2" key="1">
    <citation type="submission" date="2019-09" db="EMBL/GenBank/DDBJ databases">
        <title>Vibrio Fortis S7-72.</title>
        <authorList>
            <person name="Das S.K."/>
        </authorList>
    </citation>
    <scope>NUCLEOTIDE SEQUENCE [LARGE SCALE GENOMIC DNA]</scope>
    <source>
        <strain evidence="1 2">S7-72</strain>
    </source>
</reference>
<proteinExistence type="predicted"/>
<dbReference type="AlphaFoldDB" id="A0A5N3S327"/>
<organism evidence="1 2">
    <name type="scientific">Vibrio fortis</name>
    <dbReference type="NCBI Taxonomy" id="212667"/>
    <lineage>
        <taxon>Bacteria</taxon>
        <taxon>Pseudomonadati</taxon>
        <taxon>Pseudomonadota</taxon>
        <taxon>Gammaproteobacteria</taxon>
        <taxon>Vibrionales</taxon>
        <taxon>Vibrionaceae</taxon>
        <taxon>Vibrio</taxon>
    </lineage>
</organism>
<comment type="caution">
    <text evidence="1">The sequence shown here is derived from an EMBL/GenBank/DDBJ whole genome shotgun (WGS) entry which is preliminary data.</text>
</comment>
<dbReference type="Proteomes" id="UP000326687">
    <property type="component" value="Unassembled WGS sequence"/>
</dbReference>
<dbReference type="RefSeq" id="WP_150896823.1">
    <property type="nucleotide sequence ID" value="NZ_VXDD01000003.1"/>
</dbReference>
<dbReference type="EMBL" id="VXDD01000003">
    <property type="protein sequence ID" value="KAB0301190.1"/>
    <property type="molecule type" value="Genomic_DNA"/>
</dbReference>
<evidence type="ECO:0000313" key="1">
    <source>
        <dbReference type="EMBL" id="KAB0301190.1"/>
    </source>
</evidence>
<name>A0A5N3S327_9VIBR</name>
<evidence type="ECO:0000313" key="2">
    <source>
        <dbReference type="Proteomes" id="UP000326687"/>
    </source>
</evidence>